<dbReference type="EMBL" id="JACMSC010000015">
    <property type="protein sequence ID" value="KAG6484678.1"/>
    <property type="molecule type" value="Genomic_DNA"/>
</dbReference>
<dbReference type="PANTHER" id="PTHR11439">
    <property type="entry name" value="GAG-POL-RELATED RETROTRANSPOSON"/>
    <property type="match status" value="1"/>
</dbReference>
<evidence type="ECO:0000313" key="4">
    <source>
        <dbReference type="EMBL" id="KAG6484678.1"/>
    </source>
</evidence>
<dbReference type="Proteomes" id="UP000734854">
    <property type="component" value="Unassembled WGS sequence"/>
</dbReference>
<dbReference type="PROSITE" id="PS51257">
    <property type="entry name" value="PROKAR_LIPOPROTEIN"/>
    <property type="match status" value="1"/>
</dbReference>
<evidence type="ECO:0000313" key="5">
    <source>
        <dbReference type="Proteomes" id="UP000734854"/>
    </source>
</evidence>
<dbReference type="InterPro" id="IPR036397">
    <property type="entry name" value="RNaseH_sf"/>
</dbReference>
<dbReference type="SUPFAM" id="SSF56672">
    <property type="entry name" value="DNA/RNA polymerases"/>
    <property type="match status" value="1"/>
</dbReference>
<dbReference type="SUPFAM" id="SSF53098">
    <property type="entry name" value="Ribonuclease H-like"/>
    <property type="match status" value="1"/>
</dbReference>
<dbReference type="Pfam" id="PF07727">
    <property type="entry name" value="RVT_2"/>
    <property type="match status" value="1"/>
</dbReference>
<dbReference type="CDD" id="cd09272">
    <property type="entry name" value="RNase_HI_RT_Ty1"/>
    <property type="match status" value="1"/>
</dbReference>
<dbReference type="InterPro" id="IPR013103">
    <property type="entry name" value="RVT_2"/>
</dbReference>
<evidence type="ECO:0000256" key="1">
    <source>
        <dbReference type="SAM" id="MobiDB-lite"/>
    </source>
</evidence>
<dbReference type="InterPro" id="IPR057670">
    <property type="entry name" value="SH3_retrovirus"/>
</dbReference>
<protein>
    <recommendedName>
        <fullName evidence="6">Polyprotein</fullName>
    </recommendedName>
</protein>
<gene>
    <name evidence="4" type="ORF">ZIOFF_053200</name>
</gene>
<dbReference type="InterPro" id="IPR043502">
    <property type="entry name" value="DNA/RNA_pol_sf"/>
</dbReference>
<organism evidence="4 5">
    <name type="scientific">Zingiber officinale</name>
    <name type="common">Ginger</name>
    <name type="synonym">Amomum zingiber</name>
    <dbReference type="NCBI Taxonomy" id="94328"/>
    <lineage>
        <taxon>Eukaryota</taxon>
        <taxon>Viridiplantae</taxon>
        <taxon>Streptophyta</taxon>
        <taxon>Embryophyta</taxon>
        <taxon>Tracheophyta</taxon>
        <taxon>Spermatophyta</taxon>
        <taxon>Magnoliopsida</taxon>
        <taxon>Liliopsida</taxon>
        <taxon>Zingiberales</taxon>
        <taxon>Zingiberaceae</taxon>
        <taxon>Zingiber</taxon>
    </lineage>
</organism>
<dbReference type="AlphaFoldDB" id="A0A8J5FFY1"/>
<feature type="region of interest" description="Disordered" evidence="1">
    <location>
        <begin position="218"/>
        <end position="243"/>
    </location>
</feature>
<evidence type="ECO:0000259" key="2">
    <source>
        <dbReference type="Pfam" id="PF07727"/>
    </source>
</evidence>
<reference evidence="4 5" key="1">
    <citation type="submission" date="2020-08" db="EMBL/GenBank/DDBJ databases">
        <title>Plant Genome Project.</title>
        <authorList>
            <person name="Zhang R.-G."/>
        </authorList>
    </citation>
    <scope>NUCLEOTIDE SEQUENCE [LARGE SCALE GENOMIC DNA]</scope>
    <source>
        <tissue evidence="4">Rhizome</tissue>
    </source>
</reference>
<keyword evidence="5" id="KW-1185">Reference proteome</keyword>
<dbReference type="GO" id="GO:0003676">
    <property type="term" value="F:nucleic acid binding"/>
    <property type="evidence" value="ECO:0007669"/>
    <property type="project" value="InterPro"/>
</dbReference>
<name>A0A8J5FFY1_ZINOF</name>
<evidence type="ECO:0000259" key="3">
    <source>
        <dbReference type="Pfam" id="PF25597"/>
    </source>
</evidence>
<dbReference type="Gene3D" id="3.30.420.10">
    <property type="entry name" value="Ribonuclease H-like superfamily/Ribonuclease H"/>
    <property type="match status" value="1"/>
</dbReference>
<dbReference type="PANTHER" id="PTHR11439:SF515">
    <property type="entry name" value="GAG-POL POLYPROTEIN"/>
    <property type="match status" value="1"/>
</dbReference>
<feature type="compositionally biased region" description="Low complexity" evidence="1">
    <location>
        <begin position="222"/>
        <end position="237"/>
    </location>
</feature>
<feature type="domain" description="Reverse transcriptase Ty1/copia-type" evidence="2">
    <location>
        <begin position="275"/>
        <end position="395"/>
    </location>
</feature>
<dbReference type="Pfam" id="PF25597">
    <property type="entry name" value="SH3_retrovirus"/>
    <property type="match status" value="1"/>
</dbReference>
<feature type="domain" description="Retroviral polymerase SH3-like" evidence="3">
    <location>
        <begin position="112"/>
        <end position="173"/>
    </location>
</feature>
<sequence length="638" mass="70773">MKVAFRFADDLQIPAGGGSGGCLGDGLPTRGRRGPAVTSGHQLESCPCSRLASSKAAPGLGTHMPARFWGEAVRHAVYLLNRLPTKALGDRTPFEAWMGRKPHLAHLRVFGCVAYVKNTTPHLKKLDHRSSPMVYLGVEEGCKAHRLFDPRHGKLQVSRDVVFQENSEWTWTAGANHEENLPEFMVEDALDTDEVIVVTDIEAGTEDVAPPATAVVPMTRASSPSTSSSSTHTTTSPDSHEGPVRFRSIADIYANTEEVVGIDEEENEVMLLMSEEPTCYQEAATEACCLVELGFKKCIQEHAVYTRGEGEASILVGVYVDDLIVTGGSTEKINKFKQQMMIEFEMSDLGLLSYYLGIEVEQQKSRISLRQSAYAKKILSQFKMADCNATKHPMEPKTQLHKDLEGTPVDATEYRRIVGCLRYLLHTRPDLSYSVGMASRYMERPTIMHHRVVKQILRYLKGTIYFGLVYIKGPQEIGIFCYSDSDLAGDLDGRKSTSGMTFYFNESLVSWNSQKQKTVALSSCEAEFMAATTAACHALWLRSLASELTGVKTKLVTLFIDNKSAIALMKNPVFHGRSKHIDTRFHFIRECIEKGQIVVEFVNTGEQRVDALTKALPGVKLAAMRQLLGVRDLQSCQD</sequence>
<accession>A0A8J5FFY1</accession>
<comment type="caution">
    <text evidence="4">The sequence shown here is derived from an EMBL/GenBank/DDBJ whole genome shotgun (WGS) entry which is preliminary data.</text>
</comment>
<dbReference type="InterPro" id="IPR012337">
    <property type="entry name" value="RNaseH-like_sf"/>
</dbReference>
<proteinExistence type="predicted"/>
<evidence type="ECO:0008006" key="6">
    <source>
        <dbReference type="Google" id="ProtNLM"/>
    </source>
</evidence>